<comment type="caution">
    <text evidence="4">The sequence shown here is derived from an EMBL/GenBank/DDBJ whole genome shotgun (WGS) entry which is preliminary data.</text>
</comment>
<proteinExistence type="predicted"/>
<dbReference type="PANTHER" id="PTHR43214">
    <property type="entry name" value="TWO-COMPONENT RESPONSE REGULATOR"/>
    <property type="match status" value="1"/>
</dbReference>
<feature type="transmembrane region" description="Helical" evidence="2">
    <location>
        <begin position="67"/>
        <end position="85"/>
    </location>
</feature>
<evidence type="ECO:0000256" key="1">
    <source>
        <dbReference type="ARBA" id="ARBA00023125"/>
    </source>
</evidence>
<evidence type="ECO:0000259" key="3">
    <source>
        <dbReference type="PROSITE" id="PS50043"/>
    </source>
</evidence>
<dbReference type="Proteomes" id="UP001373496">
    <property type="component" value="Unassembled WGS sequence"/>
</dbReference>
<feature type="transmembrane region" description="Helical" evidence="2">
    <location>
        <begin position="35"/>
        <end position="55"/>
    </location>
</feature>
<keyword evidence="2" id="KW-0472">Membrane</keyword>
<keyword evidence="1" id="KW-0238">DNA-binding</keyword>
<keyword evidence="2" id="KW-1133">Transmembrane helix</keyword>
<dbReference type="PROSITE" id="PS00622">
    <property type="entry name" value="HTH_LUXR_1"/>
    <property type="match status" value="1"/>
</dbReference>
<name>A0ABU8E5Z6_9ACTN</name>
<dbReference type="Gene3D" id="1.10.10.10">
    <property type="entry name" value="Winged helix-like DNA-binding domain superfamily/Winged helix DNA-binding domain"/>
    <property type="match status" value="1"/>
</dbReference>
<dbReference type="SMART" id="SM00421">
    <property type="entry name" value="HTH_LUXR"/>
    <property type="match status" value="1"/>
</dbReference>
<evidence type="ECO:0000256" key="2">
    <source>
        <dbReference type="SAM" id="Phobius"/>
    </source>
</evidence>
<gene>
    <name evidence="4" type="ORF">UXQ13_11445</name>
</gene>
<dbReference type="Pfam" id="PF00196">
    <property type="entry name" value="GerE"/>
    <property type="match status" value="1"/>
</dbReference>
<dbReference type="InterPro" id="IPR039420">
    <property type="entry name" value="WalR-like"/>
</dbReference>
<dbReference type="SUPFAM" id="SSF46894">
    <property type="entry name" value="C-terminal effector domain of the bipartite response regulators"/>
    <property type="match status" value="1"/>
</dbReference>
<dbReference type="InterPro" id="IPR036388">
    <property type="entry name" value="WH-like_DNA-bd_sf"/>
</dbReference>
<keyword evidence="5" id="KW-1185">Reference proteome</keyword>
<protein>
    <submittedName>
        <fullName evidence="4">Helix-turn-helix transcriptional regulator</fullName>
    </submittedName>
</protein>
<evidence type="ECO:0000313" key="5">
    <source>
        <dbReference type="Proteomes" id="UP001373496"/>
    </source>
</evidence>
<feature type="transmembrane region" description="Helical" evidence="2">
    <location>
        <begin position="299"/>
        <end position="318"/>
    </location>
</feature>
<dbReference type="InterPro" id="IPR000792">
    <property type="entry name" value="Tscrpt_reg_LuxR_C"/>
</dbReference>
<dbReference type="CDD" id="cd06170">
    <property type="entry name" value="LuxR_C_like"/>
    <property type="match status" value="1"/>
</dbReference>
<keyword evidence="2" id="KW-0812">Transmembrane</keyword>
<accession>A0ABU8E5Z6</accession>
<feature type="transmembrane region" description="Helical" evidence="2">
    <location>
        <begin position="269"/>
        <end position="293"/>
    </location>
</feature>
<dbReference type="InterPro" id="IPR016032">
    <property type="entry name" value="Sig_transdc_resp-reg_C-effctor"/>
</dbReference>
<dbReference type="PRINTS" id="PR00038">
    <property type="entry name" value="HTHLUXR"/>
</dbReference>
<feature type="transmembrane region" description="Helical" evidence="2">
    <location>
        <begin position="12"/>
        <end position="29"/>
    </location>
</feature>
<organism evidence="4 5">
    <name type="scientific">Klenkia terrae</name>
    <dbReference type="NCBI Taxonomy" id="1052259"/>
    <lineage>
        <taxon>Bacteria</taxon>
        <taxon>Bacillati</taxon>
        <taxon>Actinomycetota</taxon>
        <taxon>Actinomycetes</taxon>
        <taxon>Geodermatophilales</taxon>
        <taxon>Geodermatophilaceae</taxon>
        <taxon>Klenkia</taxon>
    </lineage>
</organism>
<sequence length="405" mass="39501">MDVRPTARPDVLVAGAGAGVVLALTALRWDGDQGFATDPVGALALAGGAVATAVASTRLTSAARRSARCLSASLLAYLAAAAWAVGSGSALAVAIWGSAWIPPLLLAQLTAAAAVRRSSDPAWDARVVTGALAAATATNLLLTSPADPFAGVATIAPEAWRTAAAPVGALLTLAAGLALLLLPVRLGRAALTSQGPARAGLGIAAAGTAAAPLVVLFCLLLAVARDPGAVDPALGSVAFLVALAGGSTCAAGCAVLASRDAAAAVPAVVRTTTVATAVLVVLGAGTLLAAPAVDLGPTLTVAAVAVLAVLVVGGAWVGGGRLAAALAPAEPGTPTRVPGLTARESEVLGLLASGASNAGIAAQLVISERTVDAHLRSVFAKLDLRADGGTNRRVQATRIWLQHTS</sequence>
<dbReference type="RefSeq" id="WP_225235209.1">
    <property type="nucleotide sequence ID" value="NZ_JBAPLV010000011.1"/>
</dbReference>
<feature type="transmembrane region" description="Helical" evidence="2">
    <location>
        <begin position="163"/>
        <end position="182"/>
    </location>
</feature>
<evidence type="ECO:0000313" key="4">
    <source>
        <dbReference type="EMBL" id="MEI4279078.1"/>
    </source>
</evidence>
<reference evidence="4 5" key="1">
    <citation type="submission" date="2024-03" db="EMBL/GenBank/DDBJ databases">
        <title>Draft genome sequence of Klenkia terrae.</title>
        <authorList>
            <person name="Duangmal K."/>
            <person name="Chantavorakit T."/>
        </authorList>
    </citation>
    <scope>NUCLEOTIDE SEQUENCE [LARGE SCALE GENOMIC DNA]</scope>
    <source>
        <strain evidence="4 5">JCM 17786</strain>
    </source>
</reference>
<feature type="domain" description="HTH luxR-type" evidence="3">
    <location>
        <begin position="333"/>
        <end position="404"/>
    </location>
</feature>
<feature type="transmembrane region" description="Helical" evidence="2">
    <location>
        <begin position="236"/>
        <end position="257"/>
    </location>
</feature>
<feature type="transmembrane region" description="Helical" evidence="2">
    <location>
        <begin position="203"/>
        <end position="224"/>
    </location>
</feature>
<dbReference type="EMBL" id="JBAPLV010000011">
    <property type="protein sequence ID" value="MEI4279078.1"/>
    <property type="molecule type" value="Genomic_DNA"/>
</dbReference>
<dbReference type="PROSITE" id="PS50043">
    <property type="entry name" value="HTH_LUXR_2"/>
    <property type="match status" value="1"/>
</dbReference>